<dbReference type="InterPro" id="IPR001320">
    <property type="entry name" value="Iontro_rcpt_C"/>
</dbReference>
<keyword evidence="17" id="KW-1185">Reference proteome</keyword>
<proteinExistence type="inferred from homology"/>
<keyword evidence="8 14" id="KW-0472">Membrane</keyword>
<feature type="transmembrane region" description="Helical" evidence="14">
    <location>
        <begin position="746"/>
        <end position="765"/>
    </location>
</feature>
<evidence type="ECO:0000256" key="4">
    <source>
        <dbReference type="ARBA" id="ARBA00022692"/>
    </source>
</evidence>
<dbReference type="InterPro" id="IPR028082">
    <property type="entry name" value="Peripla_BP_I"/>
</dbReference>
<comment type="similarity">
    <text evidence="2">Belongs to the glutamate-gated ion channel (TC 1.A.10.1) family.</text>
</comment>
<dbReference type="FunFam" id="1.10.287.70:FF:000037">
    <property type="entry name" value="Glutamate receptor"/>
    <property type="match status" value="1"/>
</dbReference>
<evidence type="ECO:0000256" key="12">
    <source>
        <dbReference type="ARBA" id="ARBA00023303"/>
    </source>
</evidence>
<evidence type="ECO:0000256" key="10">
    <source>
        <dbReference type="ARBA" id="ARBA00023180"/>
    </source>
</evidence>
<dbReference type="Proteomes" id="UP000886520">
    <property type="component" value="Chromosome 2"/>
</dbReference>
<dbReference type="InterPro" id="IPR000337">
    <property type="entry name" value="GPCR_3"/>
</dbReference>
<keyword evidence="6 14" id="KW-1133">Transmembrane helix</keyword>
<evidence type="ECO:0000256" key="7">
    <source>
        <dbReference type="ARBA" id="ARBA00023065"/>
    </source>
</evidence>
<keyword evidence="7" id="KW-0406">Ion transport</keyword>
<feature type="domain" description="Ionotropic glutamate receptor C-terminal" evidence="15">
    <location>
        <begin position="617"/>
        <end position="967"/>
    </location>
</feature>
<dbReference type="GO" id="GO:0016020">
    <property type="term" value="C:membrane"/>
    <property type="evidence" value="ECO:0007669"/>
    <property type="project" value="UniProtKB-SubCell"/>
</dbReference>
<dbReference type="InterPro" id="IPR001828">
    <property type="entry name" value="ANF_lig-bd_rcpt"/>
</dbReference>
<dbReference type="Gene3D" id="3.40.50.2300">
    <property type="match status" value="2"/>
</dbReference>
<dbReference type="OrthoDB" id="5984008at2759"/>
<keyword evidence="3" id="KW-0813">Transport</keyword>
<dbReference type="FunFam" id="3.40.50.2300:FF:000081">
    <property type="entry name" value="Glutamate receptor"/>
    <property type="match status" value="1"/>
</dbReference>
<dbReference type="PRINTS" id="PR00248">
    <property type="entry name" value="GPCRMGR"/>
</dbReference>
<dbReference type="Pfam" id="PF10613">
    <property type="entry name" value="Lig_chan-Glu_bd"/>
    <property type="match status" value="1"/>
</dbReference>
<dbReference type="EMBL" id="JABFUD020000003">
    <property type="protein sequence ID" value="KAI5081677.1"/>
    <property type="molecule type" value="Genomic_DNA"/>
</dbReference>
<keyword evidence="11" id="KW-1071">Ligand-gated ion channel</keyword>
<sequence length="994" mass="109062">MEVRQCSGTHEDVYGTRVGLGSPKFVQVCVLLESLRDAGIREDVYGTRVGLGSPKFVHSPNIGQSLARDFCIDKRWLIDPKLLFVGPRIGEGGHGKVYEGKMEHMGIFLDDACKYGRMTVARSYSAESARFTPAQIASRPISRRVPCAKALLSVVDIHEGLCKKTLSGVSSYPAARVRIGALVDANSTLGKEVSKALHLALLNVNQAHDMFNGTKFELEIADCACDPIQGAASVVELMKKEVVLILGPQSSVIAHFIAHIGKAAKVPILSFGATDPNLAEQQYSYFFRISPSDVMQMEAVATLIANFEWKAVVLIYTDDDYGANGASALRQSLQVRGSNLIAVSKIPLDSSPAEMRAELTNLDATQSRVFVLHTQRKLGFRILSQAKDLRMLTSGYVWIVTDLVAGGLLMPDPDIRDAQSFRGLLGTRRFIPQSPLYRDLLTQWREEYPGDMQTLVSNQLNTYGLCAYDALYTAAHAISSHLGRGHNLSFTEFYKMRQGFVGKSDFQGMKILKSGPALRESLQATSFLGASGLIQFDDERDIKNAGFEYINLAGRNLAVVGYWAHGNRISTSAPLLLGNSSANTNLTGVNATSLNITWPGGSTEVPRGWVPPKNGEPLKIGVPKKAGFNELVSQTTDSSNVTRFNGFCIAVFETAVKKLKYAVTYEFVSLASKIVGKTNPVYDDLIHKMVIGELDAAVGDITVTAERLSLVDFTQPYIEAGLVVLVRKKNRQHGDSWAFLRPFSTTMWFTLLGFTMSIGFVIWILERQENQHFQGPAKKQVGVVVWFMFSTLFTAHREETKSFLARIVLILWLFVVLIVTSSYTASLTAILTVEQLTPEIQGLDSLLRSNVPIGFQTGSFAEKYLTGLGISPGRLKDFDSLESYKVALDLGPHKGGVAAIVDELPYIELFLAADCKHYAIAGQVFTKSGWGFAFPRGSGIAEDLSSEILRMSETGQLSSLHDYWFKERPCSEAEASVQEQPNQLGLGVVCQQAK</sequence>
<evidence type="ECO:0000259" key="15">
    <source>
        <dbReference type="SMART" id="SM00079"/>
    </source>
</evidence>
<reference evidence="16" key="1">
    <citation type="submission" date="2021-01" db="EMBL/GenBank/DDBJ databases">
        <title>Adiantum capillus-veneris genome.</title>
        <authorList>
            <person name="Fang Y."/>
            <person name="Liao Q."/>
        </authorList>
    </citation>
    <scope>NUCLEOTIDE SEQUENCE</scope>
    <source>
        <strain evidence="16">H3</strain>
        <tissue evidence="16">Leaf</tissue>
    </source>
</reference>
<keyword evidence="9" id="KW-0675">Receptor</keyword>
<evidence type="ECO:0000256" key="8">
    <source>
        <dbReference type="ARBA" id="ARBA00023136"/>
    </source>
</evidence>
<evidence type="ECO:0000256" key="11">
    <source>
        <dbReference type="ARBA" id="ARBA00023286"/>
    </source>
</evidence>
<feature type="transmembrane region" description="Helical" evidence="14">
    <location>
        <begin position="807"/>
        <end position="833"/>
    </location>
</feature>
<evidence type="ECO:0000256" key="3">
    <source>
        <dbReference type="ARBA" id="ARBA00022448"/>
    </source>
</evidence>
<keyword evidence="12" id="KW-0407">Ion channel</keyword>
<evidence type="ECO:0000256" key="9">
    <source>
        <dbReference type="ARBA" id="ARBA00023170"/>
    </source>
</evidence>
<comment type="subcellular location">
    <subcellularLocation>
        <location evidence="1">Membrane</location>
        <topology evidence="1">Multi-pass membrane protein</topology>
    </subcellularLocation>
</comment>
<dbReference type="Pfam" id="PF01094">
    <property type="entry name" value="ANF_receptor"/>
    <property type="match status" value="1"/>
</dbReference>
<gene>
    <name evidence="16" type="ORF">GOP47_0001420</name>
</gene>
<dbReference type="Gene3D" id="3.40.190.10">
    <property type="entry name" value="Periplasmic binding protein-like II"/>
    <property type="match status" value="2"/>
</dbReference>
<name>A0A9D4V8U5_ADICA</name>
<dbReference type="GO" id="GO:0004930">
    <property type="term" value="F:G protein-coupled receptor activity"/>
    <property type="evidence" value="ECO:0007669"/>
    <property type="project" value="InterPro"/>
</dbReference>
<accession>A0A9D4V8U5</accession>
<feature type="disulfide bond" evidence="13">
    <location>
        <begin position="915"/>
        <end position="970"/>
    </location>
</feature>
<dbReference type="FunFam" id="3.40.190.10:FF:000109">
    <property type="entry name" value="Glutamate receptor"/>
    <property type="match status" value="1"/>
</dbReference>
<dbReference type="CDD" id="cd13686">
    <property type="entry name" value="GluR_Plant"/>
    <property type="match status" value="1"/>
</dbReference>
<evidence type="ECO:0000313" key="17">
    <source>
        <dbReference type="Proteomes" id="UP000886520"/>
    </source>
</evidence>
<keyword evidence="5" id="KW-0732">Signal</keyword>
<keyword evidence="10" id="KW-0325">Glycoprotein</keyword>
<evidence type="ECO:0000256" key="1">
    <source>
        <dbReference type="ARBA" id="ARBA00004141"/>
    </source>
</evidence>
<dbReference type="SUPFAM" id="SSF53822">
    <property type="entry name" value="Periplasmic binding protein-like I"/>
    <property type="match status" value="1"/>
</dbReference>
<evidence type="ECO:0000256" key="5">
    <source>
        <dbReference type="ARBA" id="ARBA00022729"/>
    </source>
</evidence>
<organism evidence="16 17">
    <name type="scientific">Adiantum capillus-veneris</name>
    <name type="common">Maidenhair fern</name>
    <dbReference type="NCBI Taxonomy" id="13818"/>
    <lineage>
        <taxon>Eukaryota</taxon>
        <taxon>Viridiplantae</taxon>
        <taxon>Streptophyta</taxon>
        <taxon>Embryophyta</taxon>
        <taxon>Tracheophyta</taxon>
        <taxon>Polypodiopsida</taxon>
        <taxon>Polypodiidae</taxon>
        <taxon>Polypodiales</taxon>
        <taxon>Pteridineae</taxon>
        <taxon>Pteridaceae</taxon>
        <taxon>Vittarioideae</taxon>
        <taxon>Adiantum</taxon>
    </lineage>
</organism>
<keyword evidence="4 14" id="KW-0812">Transmembrane</keyword>
<dbReference type="Gene3D" id="1.10.287.70">
    <property type="match status" value="1"/>
</dbReference>
<dbReference type="AlphaFoldDB" id="A0A9D4V8U5"/>
<dbReference type="PIRSF" id="PIRSF037090">
    <property type="entry name" value="Iontro_Glu-like_rcpt_pln"/>
    <property type="match status" value="1"/>
</dbReference>
<dbReference type="SUPFAM" id="SSF53850">
    <property type="entry name" value="Periplasmic binding protein-like II"/>
    <property type="match status" value="1"/>
</dbReference>
<comment type="caution">
    <text evidence="16">The sequence shown here is derived from an EMBL/GenBank/DDBJ whole genome shotgun (WGS) entry which is preliminary data.</text>
</comment>
<dbReference type="InterPro" id="IPR019594">
    <property type="entry name" value="Glu/Gly-bd"/>
</dbReference>
<protein>
    <recommendedName>
        <fullName evidence="15">Ionotropic glutamate receptor C-terminal domain-containing protein</fullName>
    </recommendedName>
</protein>
<keyword evidence="13" id="KW-1015">Disulfide bond</keyword>
<dbReference type="InterPro" id="IPR017103">
    <property type="entry name" value="Iontropic_Glu_rcpt_pln"/>
</dbReference>
<dbReference type="Pfam" id="PF00060">
    <property type="entry name" value="Lig_chan"/>
    <property type="match status" value="1"/>
</dbReference>
<evidence type="ECO:0000313" key="16">
    <source>
        <dbReference type="EMBL" id="KAI5081677.1"/>
    </source>
</evidence>
<dbReference type="GO" id="GO:0015276">
    <property type="term" value="F:ligand-gated monoatomic ion channel activity"/>
    <property type="evidence" value="ECO:0007669"/>
    <property type="project" value="InterPro"/>
</dbReference>
<evidence type="ECO:0000256" key="2">
    <source>
        <dbReference type="ARBA" id="ARBA00008685"/>
    </source>
</evidence>
<dbReference type="SMART" id="SM00079">
    <property type="entry name" value="PBPe"/>
    <property type="match status" value="1"/>
</dbReference>
<evidence type="ECO:0000256" key="6">
    <source>
        <dbReference type="ARBA" id="ARBA00022989"/>
    </source>
</evidence>
<dbReference type="InterPro" id="IPR015683">
    <property type="entry name" value="Ionotropic_Glu_rcpt"/>
</dbReference>
<evidence type="ECO:0000256" key="13">
    <source>
        <dbReference type="PIRSR" id="PIRSR037090-50"/>
    </source>
</evidence>
<dbReference type="FunFam" id="3.40.190.10:FF:000054">
    <property type="entry name" value="Glutamate receptor"/>
    <property type="match status" value="1"/>
</dbReference>
<evidence type="ECO:0000256" key="14">
    <source>
        <dbReference type="SAM" id="Phobius"/>
    </source>
</evidence>
<dbReference type="PANTHER" id="PTHR18966">
    <property type="entry name" value="IONOTROPIC GLUTAMATE RECEPTOR"/>
    <property type="match status" value="1"/>
</dbReference>